<keyword evidence="8" id="KW-0418">Kinase</keyword>
<evidence type="ECO:0000313" key="9">
    <source>
        <dbReference type="Proteomes" id="UP000042997"/>
    </source>
</evidence>
<dbReference type="RefSeq" id="WP_040275846.1">
    <property type="nucleotide sequence ID" value="NZ_JAJNCM010000028.1"/>
</dbReference>
<evidence type="ECO:0000256" key="4">
    <source>
        <dbReference type="ARBA" id="ARBA00023163"/>
    </source>
</evidence>
<dbReference type="InterPro" id="IPR001789">
    <property type="entry name" value="Sig_transdc_resp-reg_receiver"/>
</dbReference>
<dbReference type="InterPro" id="IPR000792">
    <property type="entry name" value="Tscrpt_reg_LuxR_C"/>
</dbReference>
<dbReference type="eggNOG" id="COG2197">
    <property type="taxonomic scope" value="Bacteria"/>
</dbReference>
<dbReference type="SUPFAM" id="SSF46894">
    <property type="entry name" value="C-terminal effector domain of the bipartite response regulators"/>
    <property type="match status" value="1"/>
</dbReference>
<keyword evidence="8" id="KW-0723">Serine/threonine-protein kinase</keyword>
<dbReference type="InterPro" id="IPR016032">
    <property type="entry name" value="Sig_transdc_resp-reg_C-effctor"/>
</dbReference>
<keyword evidence="2" id="KW-0805">Transcription regulation</keyword>
<dbReference type="EMBL" id="CCSD01000112">
    <property type="protein sequence ID" value="CDZ92601.1"/>
    <property type="molecule type" value="Genomic_DNA"/>
</dbReference>
<dbReference type="SMART" id="SM00448">
    <property type="entry name" value="REC"/>
    <property type="match status" value="1"/>
</dbReference>
<evidence type="ECO:0000256" key="2">
    <source>
        <dbReference type="ARBA" id="ARBA00023015"/>
    </source>
</evidence>
<dbReference type="Gene3D" id="3.40.50.2300">
    <property type="match status" value="1"/>
</dbReference>
<dbReference type="AlphaFoldDB" id="A0A098BY02"/>
<keyword evidence="4" id="KW-0804">Transcription</keyword>
<evidence type="ECO:0000256" key="3">
    <source>
        <dbReference type="ARBA" id="ARBA00023125"/>
    </source>
</evidence>
<accession>A0A098BY02</accession>
<name>A0A098BY02_9NOCA</name>
<dbReference type="GO" id="GO:0004674">
    <property type="term" value="F:protein serine/threonine kinase activity"/>
    <property type="evidence" value="ECO:0007669"/>
    <property type="project" value="UniProtKB-KW"/>
</dbReference>
<dbReference type="PANTHER" id="PTHR43214">
    <property type="entry name" value="TWO-COMPONENT RESPONSE REGULATOR"/>
    <property type="match status" value="1"/>
</dbReference>
<dbReference type="GO" id="GO:0003677">
    <property type="term" value="F:DNA binding"/>
    <property type="evidence" value="ECO:0007669"/>
    <property type="project" value="UniProtKB-KW"/>
</dbReference>
<organism evidence="8 9">
    <name type="scientific">Rhodococcus ruber</name>
    <dbReference type="NCBI Taxonomy" id="1830"/>
    <lineage>
        <taxon>Bacteria</taxon>
        <taxon>Bacillati</taxon>
        <taxon>Actinomycetota</taxon>
        <taxon>Actinomycetes</taxon>
        <taxon>Mycobacteriales</taxon>
        <taxon>Nocardiaceae</taxon>
        <taxon>Rhodococcus</taxon>
    </lineage>
</organism>
<proteinExistence type="predicted"/>
<dbReference type="Pfam" id="PF00196">
    <property type="entry name" value="GerE"/>
    <property type="match status" value="1"/>
</dbReference>
<keyword evidence="1 5" id="KW-0597">Phosphoprotein</keyword>
<dbReference type="InterPro" id="IPR011006">
    <property type="entry name" value="CheY-like_superfamily"/>
</dbReference>
<evidence type="ECO:0000259" key="7">
    <source>
        <dbReference type="PROSITE" id="PS50110"/>
    </source>
</evidence>
<dbReference type="PRINTS" id="PR00038">
    <property type="entry name" value="HTHLUXR"/>
</dbReference>
<keyword evidence="3" id="KW-0238">DNA-binding</keyword>
<feature type="domain" description="HTH luxR-type" evidence="6">
    <location>
        <begin position="147"/>
        <end position="212"/>
    </location>
</feature>
<gene>
    <name evidence="8" type="ORF">RHRU231_960130</name>
</gene>
<protein>
    <submittedName>
        <fullName evidence="8">Serine/threonine protein kinase</fullName>
    </submittedName>
</protein>
<dbReference type="Proteomes" id="UP000042997">
    <property type="component" value="Unassembled WGS sequence"/>
</dbReference>
<evidence type="ECO:0000256" key="5">
    <source>
        <dbReference type="PROSITE-ProRule" id="PRU00169"/>
    </source>
</evidence>
<evidence type="ECO:0000259" key="6">
    <source>
        <dbReference type="PROSITE" id="PS50043"/>
    </source>
</evidence>
<evidence type="ECO:0000256" key="1">
    <source>
        <dbReference type="ARBA" id="ARBA00022553"/>
    </source>
</evidence>
<dbReference type="PROSITE" id="PS50043">
    <property type="entry name" value="HTH_LUXR_2"/>
    <property type="match status" value="1"/>
</dbReference>
<dbReference type="GO" id="GO:0006355">
    <property type="term" value="P:regulation of DNA-templated transcription"/>
    <property type="evidence" value="ECO:0007669"/>
    <property type="project" value="InterPro"/>
</dbReference>
<keyword evidence="8" id="KW-0808">Transferase</keyword>
<feature type="domain" description="Response regulatory" evidence="7">
    <location>
        <begin position="4"/>
        <end position="124"/>
    </location>
</feature>
<dbReference type="CDD" id="cd17535">
    <property type="entry name" value="REC_NarL-like"/>
    <property type="match status" value="1"/>
</dbReference>
<dbReference type="InterPro" id="IPR039420">
    <property type="entry name" value="WalR-like"/>
</dbReference>
<feature type="modified residue" description="4-aspartylphosphate" evidence="5">
    <location>
        <position position="54"/>
    </location>
</feature>
<dbReference type="PROSITE" id="PS50110">
    <property type="entry name" value="RESPONSE_REGULATORY"/>
    <property type="match status" value="1"/>
</dbReference>
<dbReference type="SMART" id="SM00421">
    <property type="entry name" value="HTH_LUXR"/>
    <property type="match status" value="1"/>
</dbReference>
<dbReference type="Pfam" id="PF00072">
    <property type="entry name" value="Response_reg"/>
    <property type="match status" value="1"/>
</dbReference>
<reference evidence="8 9" key="1">
    <citation type="journal article" date="2014" name="Genome Announc.">
        <title>Draft Genome Sequence of Propane- and Butane-Oxidizing Actinobacterium Rhodococcus ruber IEGM 231.</title>
        <authorList>
            <person name="Ivshina I.B."/>
            <person name="Kuyukina M.S."/>
            <person name="Krivoruchko A.V."/>
            <person name="Barbe V."/>
            <person name="Fischer C."/>
        </authorList>
    </citation>
    <scope>NUCLEOTIDE SEQUENCE [LARGE SCALE GENOMIC DNA]</scope>
</reference>
<dbReference type="SUPFAM" id="SSF52172">
    <property type="entry name" value="CheY-like"/>
    <property type="match status" value="1"/>
</dbReference>
<dbReference type="PROSITE" id="PS00622">
    <property type="entry name" value="HTH_LUXR_1"/>
    <property type="match status" value="1"/>
</dbReference>
<dbReference type="GO" id="GO:0000160">
    <property type="term" value="P:phosphorelay signal transduction system"/>
    <property type="evidence" value="ECO:0007669"/>
    <property type="project" value="InterPro"/>
</dbReference>
<sequence length="221" mass="23572">MNLRVVLADDSAVLREGIAGLLRDEGIEVVGQAADGQGLLHLVEEHHPDLAVVDIRMPPTHTTEGIDAALTVRRCFPGTAVLLLSQYVETENVMNVFAGGTAGLGYLLKDRLSDIDGFLGSLHRVAAGGTALDPDVAGRLISRPHRDRGALDELSPREREVLTLVVEGCSNRMIGAALSLGERSVDVLVRAVFDKLGLPPEPDDHHRVGAVLAYLGPTVRS</sequence>
<dbReference type="PANTHER" id="PTHR43214:SF24">
    <property type="entry name" value="TRANSCRIPTIONAL REGULATORY PROTEIN NARL-RELATED"/>
    <property type="match status" value="1"/>
</dbReference>
<evidence type="ECO:0000313" key="8">
    <source>
        <dbReference type="EMBL" id="CDZ92601.1"/>
    </source>
</evidence>
<dbReference type="InterPro" id="IPR058245">
    <property type="entry name" value="NreC/VraR/RcsB-like_REC"/>
</dbReference>
<dbReference type="OrthoDB" id="9808843at2"/>
<dbReference type="CDD" id="cd06170">
    <property type="entry name" value="LuxR_C_like"/>
    <property type="match status" value="1"/>
</dbReference>